<gene>
    <name evidence="2" type="ORF">CXX69_06495</name>
</gene>
<proteinExistence type="predicted"/>
<protein>
    <submittedName>
        <fullName evidence="2">Uncharacterized protein</fullName>
    </submittedName>
</protein>
<name>A0A2V3HNV0_9ARCH</name>
<sequence>MDIVSTETVLRGRVSLELPIEGVGFLQADDIVSAEERAEFLISSQTKLTTWEITIVDDDDEVISSVGLHLQMTVTSHNLIEVTEFSLDPVTEAFYGVATLIGCFSLLLVLPMIAYFAGVYKSQRDESLRSQTPPPSV</sequence>
<reference evidence="2 3" key="1">
    <citation type="journal article" date="2015" name="Nat. Commun.">
        <title>Genomic and transcriptomic evidence for scavenging of diverse organic compounds by widespread deep-sea archaea.</title>
        <authorList>
            <person name="Li M."/>
            <person name="Baker B.J."/>
            <person name="Anantharaman K."/>
            <person name="Jain S."/>
            <person name="Breier J.A."/>
            <person name="Dick G.J."/>
        </authorList>
    </citation>
    <scope>NUCLEOTIDE SEQUENCE [LARGE SCALE GENOMIC DNA]</scope>
    <source>
        <strain evidence="2">Cayman_51_deep</strain>
    </source>
</reference>
<organism evidence="2 3">
    <name type="scientific">Candidatus Thalassarchaeum betae</name>
    <dbReference type="NCBI Taxonomy" id="2599289"/>
    <lineage>
        <taxon>Archaea</taxon>
        <taxon>Methanobacteriati</taxon>
        <taxon>Thermoplasmatota</taxon>
        <taxon>Candidatus Poseidoniia</taxon>
        <taxon>Candidatus Poseidoniales</taxon>
        <taxon>Candidatus Thalassarchaeaceae</taxon>
        <taxon>Candidatus Thalassarchaeum</taxon>
    </lineage>
</organism>
<dbReference type="EMBL" id="PSPG01000019">
    <property type="protein sequence ID" value="PXF20828.1"/>
    <property type="molecule type" value="Genomic_DNA"/>
</dbReference>
<comment type="caution">
    <text evidence="2">The sequence shown here is derived from an EMBL/GenBank/DDBJ whole genome shotgun (WGS) entry which is preliminary data.</text>
</comment>
<dbReference type="AlphaFoldDB" id="A0A2V3HNV0"/>
<accession>A0A2V3HNV0</accession>
<keyword evidence="1" id="KW-0472">Membrane</keyword>
<keyword evidence="1" id="KW-1133">Transmembrane helix</keyword>
<evidence type="ECO:0000313" key="2">
    <source>
        <dbReference type="EMBL" id="PXF20828.1"/>
    </source>
</evidence>
<dbReference type="Proteomes" id="UP000248161">
    <property type="component" value="Unassembled WGS sequence"/>
</dbReference>
<evidence type="ECO:0000313" key="3">
    <source>
        <dbReference type="Proteomes" id="UP000248161"/>
    </source>
</evidence>
<feature type="transmembrane region" description="Helical" evidence="1">
    <location>
        <begin position="93"/>
        <end position="120"/>
    </location>
</feature>
<keyword evidence="1" id="KW-0812">Transmembrane</keyword>
<evidence type="ECO:0000256" key="1">
    <source>
        <dbReference type="SAM" id="Phobius"/>
    </source>
</evidence>